<dbReference type="EMBL" id="MU802626">
    <property type="protein sequence ID" value="KAJ3978900.1"/>
    <property type="molecule type" value="Genomic_DNA"/>
</dbReference>
<keyword evidence="1" id="KW-0472">Membrane</keyword>
<evidence type="ECO:0008006" key="4">
    <source>
        <dbReference type="Google" id="ProtNLM"/>
    </source>
</evidence>
<evidence type="ECO:0000313" key="3">
    <source>
        <dbReference type="Proteomes" id="UP001163850"/>
    </source>
</evidence>
<comment type="caution">
    <text evidence="2">The sequence shown here is derived from an EMBL/GenBank/DDBJ whole genome shotgun (WGS) entry which is preliminary data.</text>
</comment>
<sequence length="347" mass="38643">MLIRIIFLCFSILVSRSSVLFLSLFAIHIQALEEFRYIDDQDGDSVTGIVPIYTPSTYWQQGASCVLCGFDPDPSKTFHGTWHDITHETTDPPATVEFSFTGITLDVYCLLPNFEFEGGLFEDYTSSYNLSFVLDGQPVGQIFTHKSDLSGDIRYNVSVLSLSNLAPVPHTFTMIGASTVDRLTIQFDYAKYTYTLDNDTQLSASSSAASSNAASSRVTSTIFSASVPSTLRPSDIPSATTTSAVTSSVQQQNINRAAIIGGSIGGILALLLMIVIIFVYRRYKHRIRRRFYNPQRDIERIDPFFSPPPPSMAPMERLPMKRALWSTSNIVKSAPIEIKKARRRLDE</sequence>
<keyword evidence="1" id="KW-0812">Transmembrane</keyword>
<name>A0AA38PNL5_9AGAR</name>
<dbReference type="AlphaFoldDB" id="A0AA38PNL5"/>
<evidence type="ECO:0000313" key="2">
    <source>
        <dbReference type="EMBL" id="KAJ3978900.1"/>
    </source>
</evidence>
<feature type="transmembrane region" description="Helical" evidence="1">
    <location>
        <begin position="257"/>
        <end position="280"/>
    </location>
</feature>
<accession>A0AA38PNL5</accession>
<reference evidence="2" key="1">
    <citation type="submission" date="2022-08" db="EMBL/GenBank/DDBJ databases">
        <authorList>
            <consortium name="DOE Joint Genome Institute"/>
            <person name="Min B."/>
            <person name="Riley R."/>
            <person name="Sierra-Patev S."/>
            <person name="Naranjo-Ortiz M."/>
            <person name="Looney B."/>
            <person name="Konkel Z."/>
            <person name="Slot J.C."/>
            <person name="Sakamoto Y."/>
            <person name="Steenwyk J.L."/>
            <person name="Rokas A."/>
            <person name="Carro J."/>
            <person name="Camarero S."/>
            <person name="Ferreira P."/>
            <person name="Molpeceres G."/>
            <person name="Ruiz-Duenas F.J."/>
            <person name="Serrano A."/>
            <person name="Henrissat B."/>
            <person name="Drula E."/>
            <person name="Hughes K.W."/>
            <person name="Mata J.L."/>
            <person name="Ishikawa N.K."/>
            <person name="Vargas-Isla R."/>
            <person name="Ushijima S."/>
            <person name="Smith C.A."/>
            <person name="Ahrendt S."/>
            <person name="Andreopoulos W."/>
            <person name="He G."/>
            <person name="Labutti K."/>
            <person name="Lipzen A."/>
            <person name="Ng V."/>
            <person name="Sandor L."/>
            <person name="Barry K."/>
            <person name="Martinez A.T."/>
            <person name="Xiao Y."/>
            <person name="Gibbons J.G."/>
            <person name="Terashima K."/>
            <person name="Hibbett D.S."/>
            <person name="Grigoriev I.V."/>
        </authorList>
    </citation>
    <scope>NUCLEOTIDE SEQUENCE</scope>
    <source>
        <strain evidence="2">TFB7829</strain>
    </source>
</reference>
<keyword evidence="1" id="KW-1133">Transmembrane helix</keyword>
<evidence type="ECO:0000256" key="1">
    <source>
        <dbReference type="SAM" id="Phobius"/>
    </source>
</evidence>
<gene>
    <name evidence="2" type="ORF">F5890DRAFT_1547796</name>
</gene>
<protein>
    <recommendedName>
        <fullName evidence="4">Mid2 domain-containing protein</fullName>
    </recommendedName>
</protein>
<dbReference type="Proteomes" id="UP001163850">
    <property type="component" value="Unassembled WGS sequence"/>
</dbReference>
<organism evidence="2 3">
    <name type="scientific">Lentinula detonsa</name>
    <dbReference type="NCBI Taxonomy" id="2804962"/>
    <lineage>
        <taxon>Eukaryota</taxon>
        <taxon>Fungi</taxon>
        <taxon>Dikarya</taxon>
        <taxon>Basidiomycota</taxon>
        <taxon>Agaricomycotina</taxon>
        <taxon>Agaricomycetes</taxon>
        <taxon>Agaricomycetidae</taxon>
        <taxon>Agaricales</taxon>
        <taxon>Marasmiineae</taxon>
        <taxon>Omphalotaceae</taxon>
        <taxon>Lentinula</taxon>
    </lineage>
</organism>
<proteinExistence type="predicted"/>